<evidence type="ECO:0000256" key="1">
    <source>
        <dbReference type="ARBA" id="ARBA00004245"/>
    </source>
</evidence>
<dbReference type="InterPro" id="IPR007145">
    <property type="entry name" value="MAP65_Ase1_PRC1"/>
</dbReference>
<evidence type="ECO:0000256" key="5">
    <source>
        <dbReference type="SAM" id="Coils"/>
    </source>
</evidence>
<evidence type="ECO:0000256" key="2">
    <source>
        <dbReference type="ARBA" id="ARBA00006187"/>
    </source>
</evidence>
<dbReference type="PANTHER" id="PTHR19321">
    <property type="entry name" value="PROTEIN REGULATOR OF CYTOKINESIS 1 PRC1-RELATED"/>
    <property type="match status" value="1"/>
</dbReference>
<keyword evidence="4" id="KW-0206">Cytoskeleton</keyword>
<dbReference type="GO" id="GO:0005874">
    <property type="term" value="C:microtubule"/>
    <property type="evidence" value="ECO:0007669"/>
    <property type="project" value="UniProtKB-KW"/>
</dbReference>
<comment type="subcellular location">
    <subcellularLocation>
        <location evidence="1">Cytoplasm</location>
        <location evidence="1">Cytoskeleton</location>
    </subcellularLocation>
</comment>
<dbReference type="eggNOG" id="KOG4302">
    <property type="taxonomic scope" value="Eukaryota"/>
</dbReference>
<protein>
    <recommendedName>
        <fullName evidence="9">65-kDa microtubule-associated protein 3</fullName>
    </recommendedName>
</protein>
<keyword evidence="4" id="KW-0963">Cytoplasm</keyword>
<dbReference type="OrthoDB" id="642895at2759"/>
<feature type="coiled-coil region" evidence="5">
    <location>
        <begin position="91"/>
        <end position="118"/>
    </location>
</feature>
<name>A0A0J8FJ13_BETVV</name>
<accession>A0A0J8FJ13</accession>
<dbReference type="AlphaFoldDB" id="A0A0J8FJ13"/>
<evidence type="ECO:0000313" key="8">
    <source>
        <dbReference type="Proteomes" id="UP000035740"/>
    </source>
</evidence>
<evidence type="ECO:0000256" key="6">
    <source>
        <dbReference type="SAM" id="MobiDB-lite"/>
    </source>
</evidence>
<feature type="coiled-coil region" evidence="5">
    <location>
        <begin position="149"/>
        <end position="183"/>
    </location>
</feature>
<dbReference type="Gene3D" id="1.20.58.1520">
    <property type="match status" value="1"/>
</dbReference>
<dbReference type="PANTHER" id="PTHR19321:SF7">
    <property type="entry name" value="65-KDA MICROTUBULE-ASSOCIATED PROTEIN 3"/>
    <property type="match status" value="1"/>
</dbReference>
<feature type="region of interest" description="Disordered" evidence="6">
    <location>
        <begin position="475"/>
        <end position="564"/>
    </location>
</feature>
<gene>
    <name evidence="7" type="ORF">BVRB_3g055590</name>
</gene>
<feature type="compositionally biased region" description="Polar residues" evidence="6">
    <location>
        <begin position="531"/>
        <end position="550"/>
    </location>
</feature>
<evidence type="ECO:0000256" key="3">
    <source>
        <dbReference type="ARBA" id="ARBA00022701"/>
    </source>
</evidence>
<organism evidence="7 8">
    <name type="scientific">Beta vulgaris subsp. vulgaris</name>
    <name type="common">Beet</name>
    <dbReference type="NCBI Taxonomy" id="3555"/>
    <lineage>
        <taxon>Eukaryota</taxon>
        <taxon>Viridiplantae</taxon>
        <taxon>Streptophyta</taxon>
        <taxon>Embryophyta</taxon>
        <taxon>Tracheophyta</taxon>
        <taxon>Spermatophyta</taxon>
        <taxon>Magnoliopsida</taxon>
        <taxon>eudicotyledons</taxon>
        <taxon>Gunneridae</taxon>
        <taxon>Pentapetalae</taxon>
        <taxon>Caryophyllales</taxon>
        <taxon>Chenopodiaceae</taxon>
        <taxon>Betoideae</taxon>
        <taxon>Beta</taxon>
    </lineage>
</organism>
<dbReference type="Gramene" id="KMT15871">
    <property type="protein sequence ID" value="KMT15871"/>
    <property type="gene ID" value="BVRB_3g055590"/>
</dbReference>
<keyword evidence="5" id="KW-0175">Coiled coil</keyword>
<dbReference type="GO" id="GO:0008017">
    <property type="term" value="F:microtubule binding"/>
    <property type="evidence" value="ECO:0007669"/>
    <property type="project" value="InterPro"/>
</dbReference>
<sequence>MGGLQNDPLSQLKTTCGSLLYELEIIWDEVGESEAARDKMLYELEQECLEVYRRRVDVANRSRALLRQAIADSEAEFAAICSAMGELPVHIRQTEQKARSLKEEFNTILSQLEEMRKRKVDRKNQFLEVIGQIQNVFSEIYGSDGYDSSKAVVDENDLTLRKLEELQKELQSLQKEKSGRLKQVLEDLTVLSSLCSVLGLDFKETVRELHPSLADSEGNHSISTLTLQQLESAIKRLRELKLQRRQRLQDLATMLLELWNLMDTPVEEQQAFQHVTCNIAASDDEMTDPNMLSDDFIEYVEAEVSRLEELKSSKMKELVLKKRAELDEICRKTHLVPELDGETEYLIQAIESGALDPASVLEQIELEVGKVKEQAFSRKDILEKVEKWLSAREEEEWLEEYNMDENRYNAGKGSHLILKRAEKARTLVNKLPGMVEALAAKTQTWEGERGLKFMYDGIHLLSMLEEHIILRQEKEQQKKRHREQKKLQGQLIKEQEVLFGSKPSPMKSAKKSSRMSTGGGNSRRVSVGGNTVQTARPDSSQSARGTPSSRPSKKDDNTGTPQSTVRRVLDKNFTFNGRETESAVVRRPFSPISSTASTRAHEDFCDDENIAENNTMHQQIVSKNDTSQQIYNTPSKIIPSAGEENCTPKVMHISAPTTTPSTVSAPMHTSMTPAPLRQPDFHEADNFVEVIDEEVEYSFEERRAGFVLPNTHLKRAIPV</sequence>
<dbReference type="KEGG" id="bvg:104888650"/>
<dbReference type="Proteomes" id="UP000035740">
    <property type="component" value="Chromosome 3"/>
</dbReference>
<proteinExistence type="inferred from homology"/>
<reference evidence="7 8" key="1">
    <citation type="journal article" date="2014" name="Nature">
        <title>The genome of the recently domesticated crop plant sugar beet (Beta vulgaris).</title>
        <authorList>
            <person name="Dohm J.C."/>
            <person name="Minoche A.E."/>
            <person name="Holtgrawe D."/>
            <person name="Capella-Gutierrez S."/>
            <person name="Zakrzewski F."/>
            <person name="Tafer H."/>
            <person name="Rupp O."/>
            <person name="Sorensen T.R."/>
            <person name="Stracke R."/>
            <person name="Reinhardt R."/>
            <person name="Goesmann A."/>
            <person name="Kraft T."/>
            <person name="Schulz B."/>
            <person name="Stadler P.F."/>
            <person name="Schmidt T."/>
            <person name="Gabaldon T."/>
            <person name="Lehrach H."/>
            <person name="Weisshaar B."/>
            <person name="Himmelbauer H."/>
        </authorList>
    </citation>
    <scope>NUCLEOTIDE SEQUENCE [LARGE SCALE GENOMIC DNA]</scope>
    <source>
        <tissue evidence="7">Taproot</tissue>
    </source>
</reference>
<evidence type="ECO:0000256" key="4">
    <source>
        <dbReference type="ARBA" id="ARBA00023212"/>
    </source>
</evidence>
<keyword evidence="3" id="KW-0493">Microtubule</keyword>
<dbReference type="OMA" id="KHNDMAT"/>
<dbReference type="GO" id="GO:0000226">
    <property type="term" value="P:microtubule cytoskeleton organization"/>
    <property type="evidence" value="ECO:0007669"/>
    <property type="project" value="InterPro"/>
</dbReference>
<comment type="similarity">
    <text evidence="2">Belongs to the MAP65/ASE1 family.</text>
</comment>
<dbReference type="EMBL" id="KQ090058">
    <property type="protein sequence ID" value="KMT15871.1"/>
    <property type="molecule type" value="Genomic_DNA"/>
</dbReference>
<evidence type="ECO:0000313" key="7">
    <source>
        <dbReference type="EMBL" id="KMT15871.1"/>
    </source>
</evidence>
<evidence type="ECO:0008006" key="9">
    <source>
        <dbReference type="Google" id="ProtNLM"/>
    </source>
</evidence>
<dbReference type="GO" id="GO:0005819">
    <property type="term" value="C:spindle"/>
    <property type="evidence" value="ECO:0007669"/>
    <property type="project" value="TreeGrafter"/>
</dbReference>
<dbReference type="GO" id="GO:0005737">
    <property type="term" value="C:cytoplasm"/>
    <property type="evidence" value="ECO:0007669"/>
    <property type="project" value="TreeGrafter"/>
</dbReference>
<dbReference type="Pfam" id="PF03999">
    <property type="entry name" value="MAP65_ASE1"/>
    <property type="match status" value="1"/>
</dbReference>
<keyword evidence="8" id="KW-1185">Reference proteome</keyword>